<dbReference type="Proteomes" id="UP000001056">
    <property type="component" value="Unassembled WGS sequence"/>
</dbReference>
<dbReference type="eggNOG" id="ENOG502SIM6">
    <property type="taxonomic scope" value="Eukaryota"/>
</dbReference>
<dbReference type="AlphaFoldDB" id="Q2GPL9"/>
<organism evidence="2 3">
    <name type="scientific">Chaetomium globosum (strain ATCC 6205 / CBS 148.51 / DSM 1962 / NBRC 6347 / NRRL 1970)</name>
    <name type="common">Soil fungus</name>
    <dbReference type="NCBI Taxonomy" id="306901"/>
    <lineage>
        <taxon>Eukaryota</taxon>
        <taxon>Fungi</taxon>
        <taxon>Dikarya</taxon>
        <taxon>Ascomycota</taxon>
        <taxon>Pezizomycotina</taxon>
        <taxon>Sordariomycetes</taxon>
        <taxon>Sordariomycetidae</taxon>
        <taxon>Sordariales</taxon>
        <taxon>Chaetomiaceae</taxon>
        <taxon>Chaetomium</taxon>
    </lineage>
</organism>
<evidence type="ECO:0000256" key="1">
    <source>
        <dbReference type="SAM" id="MobiDB-lite"/>
    </source>
</evidence>
<name>Q2GPL9_CHAGB</name>
<dbReference type="VEuPathDB" id="FungiDB:CHGG_10085"/>
<dbReference type="STRING" id="306901.Q2GPL9"/>
<protein>
    <submittedName>
        <fullName evidence="2">Uncharacterized protein</fullName>
    </submittedName>
</protein>
<reference evidence="3" key="1">
    <citation type="journal article" date="2015" name="Genome Announc.">
        <title>Draft genome sequence of the cellulolytic fungus Chaetomium globosum.</title>
        <authorList>
            <person name="Cuomo C.A."/>
            <person name="Untereiner W.A."/>
            <person name="Ma L.-J."/>
            <person name="Grabherr M."/>
            <person name="Birren B.W."/>
        </authorList>
    </citation>
    <scope>NUCLEOTIDE SEQUENCE [LARGE SCALE GENOMIC DNA]</scope>
    <source>
        <strain evidence="3">ATCC 6205 / CBS 148.51 / DSM 1962 / NBRC 6347 / NRRL 1970</strain>
    </source>
</reference>
<dbReference type="OrthoDB" id="4582308at2759"/>
<dbReference type="InParanoid" id="Q2GPL9"/>
<accession>Q2GPL9</accession>
<dbReference type="HOGENOM" id="CLU_474862_0_0_1"/>
<sequence length="574" mass="65667">MLHSARATTHQHPSHINTDQRPTTPTSDGMDSDASSKYYWEPPGATEPVPDLDDDLAQLSQEIEAWVGTRPDPSSLDIIAAYDELRHLDIKESLLLAEKKKRYENCPSPKPATMVIRDTQWDVISHVLEPRRQLFRLNELELSRGNLRPLNITDVPLDVWYIIFHSFQDDAITEAARWRHGVDWHEYDRDLENPFMAANIRGIHVSIGNRPKEYADSIARFKEIRLATVAGFREGCRDEIRSHEDFGPEEADDDSEYRATELRRAMKNYNRIRHEWAEYVRAAESGEALVRPLSKYQKILHEGYAEYCRLKQEQHEVLQNGNFANSLAAAASQMPNVHCFHFRELVPDYWKYDHVEALNDTEIVSRLMPVSWDPRDIGYKFLGIKEAVRTLEPDGWRHRKAPLSHEDKSHLDTFVGTILSRCGQQLRSLKLSFNGVVIDTGERVRHSYPANSILSTQKLSQIRYLNLHSLKLDEKALNTLCHGLGNSIWRFDLCCIAVYNGVWANAIDILRTKMPVTTATGMDKGQRARALVSLKYLCGGEFGPEFSKDKSPLSPAAEKYLKGILDLNPLKGQN</sequence>
<feature type="compositionally biased region" description="Polar residues" evidence="1">
    <location>
        <begin position="1"/>
        <end position="35"/>
    </location>
</feature>
<dbReference type="GeneID" id="4396888"/>
<dbReference type="RefSeq" id="XP_001228012.1">
    <property type="nucleotide sequence ID" value="XM_001228011.1"/>
</dbReference>
<proteinExistence type="predicted"/>
<feature type="region of interest" description="Disordered" evidence="1">
    <location>
        <begin position="1"/>
        <end position="52"/>
    </location>
</feature>
<evidence type="ECO:0000313" key="2">
    <source>
        <dbReference type="EMBL" id="EAQ83681.1"/>
    </source>
</evidence>
<gene>
    <name evidence="2" type="ORF">CHGG_10085</name>
</gene>
<evidence type="ECO:0000313" key="3">
    <source>
        <dbReference type="Proteomes" id="UP000001056"/>
    </source>
</evidence>
<dbReference type="EMBL" id="CH408035">
    <property type="protein sequence ID" value="EAQ83681.1"/>
    <property type="molecule type" value="Genomic_DNA"/>
</dbReference>
<keyword evidence="3" id="KW-1185">Reference proteome</keyword>